<keyword evidence="5" id="KW-0864">Zinc transport</keyword>
<dbReference type="InterPro" id="IPR027469">
    <property type="entry name" value="Cation_efflux_TMD_sf"/>
</dbReference>
<dbReference type="GO" id="GO:0005385">
    <property type="term" value="F:zinc ion transmembrane transporter activity"/>
    <property type="evidence" value="ECO:0007669"/>
    <property type="project" value="TreeGrafter"/>
</dbReference>
<dbReference type="OrthoDB" id="9944568at2759"/>
<dbReference type="Gene3D" id="1.20.1510.10">
    <property type="entry name" value="Cation efflux protein transmembrane domain"/>
    <property type="match status" value="1"/>
</dbReference>
<dbReference type="PANTHER" id="PTHR11562">
    <property type="entry name" value="CATION EFFLUX PROTEIN/ ZINC TRANSPORTER"/>
    <property type="match status" value="1"/>
</dbReference>
<dbReference type="Pfam" id="PF16916">
    <property type="entry name" value="ZT_dimer"/>
    <property type="match status" value="1"/>
</dbReference>
<name>A0A8B7NCV7_HYAAZ</name>
<evidence type="ECO:0000256" key="10">
    <source>
        <dbReference type="SAM" id="Phobius"/>
    </source>
</evidence>
<evidence type="ECO:0000256" key="8">
    <source>
        <dbReference type="ARBA" id="ARBA00023136"/>
    </source>
</evidence>
<evidence type="ECO:0000256" key="3">
    <source>
        <dbReference type="ARBA" id="ARBA00022448"/>
    </source>
</evidence>
<feature type="transmembrane region" description="Helical" evidence="10">
    <location>
        <begin position="225"/>
        <end position="247"/>
    </location>
</feature>
<feature type="region of interest" description="Disordered" evidence="9">
    <location>
        <begin position="117"/>
        <end position="136"/>
    </location>
</feature>
<keyword evidence="4 10" id="KW-0812">Transmembrane</keyword>
<keyword evidence="6 10" id="KW-1133">Transmembrane helix</keyword>
<evidence type="ECO:0000256" key="5">
    <source>
        <dbReference type="ARBA" id="ARBA00022906"/>
    </source>
</evidence>
<dbReference type="GeneID" id="108668691"/>
<dbReference type="SUPFAM" id="SSF161111">
    <property type="entry name" value="Cation efflux protein transmembrane domain-like"/>
    <property type="match status" value="1"/>
</dbReference>
<feature type="region of interest" description="Disordered" evidence="9">
    <location>
        <begin position="1"/>
        <end position="20"/>
    </location>
</feature>
<dbReference type="NCBIfam" id="TIGR01297">
    <property type="entry name" value="CDF"/>
    <property type="match status" value="1"/>
</dbReference>
<keyword evidence="8 10" id="KW-0472">Membrane</keyword>
<dbReference type="InterPro" id="IPR036837">
    <property type="entry name" value="Cation_efflux_CTD_sf"/>
</dbReference>
<keyword evidence="7" id="KW-0406">Ion transport</keyword>
<evidence type="ECO:0000256" key="4">
    <source>
        <dbReference type="ARBA" id="ARBA00022692"/>
    </source>
</evidence>
<dbReference type="KEGG" id="hazt:108668691"/>
<evidence type="ECO:0000256" key="7">
    <source>
        <dbReference type="ARBA" id="ARBA00023065"/>
    </source>
</evidence>
<sequence>MLFVNMESDESGENKTFNSVNIPREDTKSINEHVNDDKLIDTSGPSLTLLENDASHHSFCGRCRSISTSFLGSPFLSRHNTHFVTSESCRYDQSIQQFYAAPDVDDDVPLLNDDLPEVNMGSGRRQLPPAPTSATMDEDHCHIPKASFNSSKAAITKLLIASALTATFMVTEVVGGYLSNSIAIMSDAAHMFSDLSSFLVSLIAIYLAMRPASRKMNFGYHRAEVLGALVSVLLIWVITGVLVYAAVERVISMDFEVEADLMIIIAAIGVVMNIILALVLHAGSGGHGHSHGIGGHSHGHSHSHSSGASEQVVVNVDNSVTAHSSATTPIASSSTSRQPTRNNAKNINIRAAFIHVVGDLLQSIGVLIAAYIIRFYPEYKIADPICTFIFSGLVVITTMPIITDICRVLMEGVPPGVDYNAICSNLAVIPGVRMIHSLHVWTLTTDKNALSVHIAIDPEYESETVLRAAQRVIRYRHHIFHTTIQVERYNSNLMDNCNQCQPLP</sequence>
<dbReference type="SUPFAM" id="SSF160240">
    <property type="entry name" value="Cation efflux protein cytoplasmic domain-like"/>
    <property type="match status" value="1"/>
</dbReference>
<feature type="transmembrane region" description="Helical" evidence="10">
    <location>
        <begin position="158"/>
        <end position="178"/>
    </location>
</feature>
<evidence type="ECO:0000313" key="13">
    <source>
        <dbReference type="Proteomes" id="UP000694843"/>
    </source>
</evidence>
<dbReference type="OMA" id="VINLICA"/>
<evidence type="ECO:0000259" key="11">
    <source>
        <dbReference type="Pfam" id="PF01545"/>
    </source>
</evidence>
<comment type="similarity">
    <text evidence="2">Belongs to the cation diffusion facilitator (CDF) transporter (TC 2.A.4) family. SLC30A subfamily.</text>
</comment>
<feature type="domain" description="Cation efflux protein cytoplasmic" evidence="12">
    <location>
        <begin position="414"/>
        <end position="489"/>
    </location>
</feature>
<dbReference type="InterPro" id="IPR058533">
    <property type="entry name" value="Cation_efflux_TM"/>
</dbReference>
<keyword evidence="3" id="KW-0813">Transport</keyword>
<dbReference type="RefSeq" id="XP_018011422.1">
    <property type="nucleotide sequence ID" value="XM_018155933.2"/>
</dbReference>
<reference evidence="14" key="1">
    <citation type="submission" date="2025-08" db="UniProtKB">
        <authorList>
            <consortium name="RefSeq"/>
        </authorList>
    </citation>
    <scope>IDENTIFICATION</scope>
    <source>
        <tissue evidence="14">Whole organism</tissue>
    </source>
</reference>
<dbReference type="Proteomes" id="UP000694843">
    <property type="component" value="Unplaced"/>
</dbReference>
<comment type="subcellular location">
    <subcellularLocation>
        <location evidence="1">Membrane</location>
        <topology evidence="1">Multi-pass membrane protein</topology>
    </subcellularLocation>
</comment>
<gene>
    <name evidence="14" type="primary">LOC108668691</name>
</gene>
<evidence type="ECO:0000256" key="2">
    <source>
        <dbReference type="ARBA" id="ARBA00008873"/>
    </source>
</evidence>
<proteinExistence type="inferred from homology"/>
<dbReference type="InterPro" id="IPR002524">
    <property type="entry name" value="Cation_efflux"/>
</dbReference>
<dbReference type="GO" id="GO:0010043">
    <property type="term" value="P:response to zinc ion"/>
    <property type="evidence" value="ECO:0007669"/>
    <property type="project" value="TreeGrafter"/>
</dbReference>
<dbReference type="AlphaFoldDB" id="A0A8B7NCV7"/>
<dbReference type="InterPro" id="IPR027470">
    <property type="entry name" value="Cation_efflux_CTD"/>
</dbReference>
<organism evidence="13 14">
    <name type="scientific">Hyalella azteca</name>
    <name type="common">Amphipod</name>
    <dbReference type="NCBI Taxonomy" id="294128"/>
    <lineage>
        <taxon>Eukaryota</taxon>
        <taxon>Metazoa</taxon>
        <taxon>Ecdysozoa</taxon>
        <taxon>Arthropoda</taxon>
        <taxon>Crustacea</taxon>
        <taxon>Multicrustacea</taxon>
        <taxon>Malacostraca</taxon>
        <taxon>Eumalacostraca</taxon>
        <taxon>Peracarida</taxon>
        <taxon>Amphipoda</taxon>
        <taxon>Senticaudata</taxon>
        <taxon>Talitrida</taxon>
        <taxon>Talitroidea</taxon>
        <taxon>Hyalellidae</taxon>
        <taxon>Hyalella</taxon>
    </lineage>
</organism>
<feature type="transmembrane region" description="Helical" evidence="10">
    <location>
        <begin position="190"/>
        <end position="209"/>
    </location>
</feature>
<evidence type="ECO:0000256" key="9">
    <source>
        <dbReference type="SAM" id="MobiDB-lite"/>
    </source>
</evidence>
<keyword evidence="5" id="KW-0862">Zinc</keyword>
<keyword evidence="13" id="KW-1185">Reference proteome</keyword>
<dbReference type="Pfam" id="PF01545">
    <property type="entry name" value="Cation_efflux"/>
    <property type="match status" value="1"/>
</dbReference>
<accession>A0A8B7NCV7</accession>
<feature type="transmembrane region" description="Helical" evidence="10">
    <location>
        <begin position="351"/>
        <end position="375"/>
    </location>
</feature>
<evidence type="ECO:0000313" key="14">
    <source>
        <dbReference type="RefSeq" id="XP_018011422.1"/>
    </source>
</evidence>
<evidence type="ECO:0000259" key="12">
    <source>
        <dbReference type="Pfam" id="PF16916"/>
    </source>
</evidence>
<dbReference type="GO" id="GO:0005886">
    <property type="term" value="C:plasma membrane"/>
    <property type="evidence" value="ECO:0007669"/>
    <property type="project" value="TreeGrafter"/>
</dbReference>
<feature type="transmembrane region" description="Helical" evidence="10">
    <location>
        <begin position="259"/>
        <end position="280"/>
    </location>
</feature>
<protein>
    <submittedName>
        <fullName evidence="14">Zinc transporter 2 isoform X1</fullName>
    </submittedName>
</protein>
<evidence type="ECO:0000256" key="1">
    <source>
        <dbReference type="ARBA" id="ARBA00004141"/>
    </source>
</evidence>
<evidence type="ECO:0000256" key="6">
    <source>
        <dbReference type="ARBA" id="ARBA00022989"/>
    </source>
</evidence>
<dbReference type="InterPro" id="IPR050681">
    <property type="entry name" value="CDF/SLC30A"/>
</dbReference>
<dbReference type="PANTHER" id="PTHR11562:SF84">
    <property type="entry name" value="LD05335P"/>
    <property type="match status" value="1"/>
</dbReference>
<feature type="domain" description="Cation efflux protein transmembrane" evidence="11">
    <location>
        <begin position="158"/>
        <end position="410"/>
    </location>
</feature>
<feature type="transmembrane region" description="Helical" evidence="10">
    <location>
        <begin position="381"/>
        <end position="402"/>
    </location>
</feature>